<evidence type="ECO:0000313" key="1">
    <source>
        <dbReference type="EMBL" id="PGQ05283.1"/>
    </source>
</evidence>
<comment type="caution">
    <text evidence="1">The sequence shown here is derived from an EMBL/GenBank/DDBJ whole genome shotgun (WGS) entry which is preliminary data.</text>
</comment>
<reference evidence="1 2" key="1">
    <citation type="submission" date="2017-09" db="EMBL/GenBank/DDBJ databases">
        <title>Large-scale bioinformatics analysis of Bacillus genomes uncovers conserved roles of natural products in bacterial physiology.</title>
        <authorList>
            <consortium name="Agbiome Team Llc"/>
            <person name="Bleich R.M."/>
            <person name="Grubbs K.J."/>
            <person name="Santa Maria K.C."/>
            <person name="Allen S.E."/>
            <person name="Farag S."/>
            <person name="Shank E.A."/>
            <person name="Bowers A."/>
        </authorList>
    </citation>
    <scope>NUCLEOTIDE SEQUENCE [LARGE SCALE GENOMIC DNA]</scope>
    <source>
        <strain evidence="1 2">AFS046104</strain>
    </source>
</reference>
<proteinExistence type="predicted"/>
<protein>
    <submittedName>
        <fullName evidence="1">Uncharacterized protein</fullName>
    </submittedName>
</protein>
<dbReference type="Proteomes" id="UP000221438">
    <property type="component" value="Unassembled WGS sequence"/>
</dbReference>
<dbReference type="RefSeq" id="WP_097831955.1">
    <property type="nucleotide sequence ID" value="NZ_CP089518.1"/>
</dbReference>
<sequence>MFHFLVRMNSKKLLFTTTKGEEVEDMNRFVRIVLISMIMSVIWFTIQEVIQMTLNYQIHDMLIGAVCFVIVYRFYPVLTGSKNPT</sequence>
<dbReference type="AlphaFoldDB" id="A0A2B1DV04"/>
<evidence type="ECO:0000313" key="2">
    <source>
        <dbReference type="Proteomes" id="UP000221438"/>
    </source>
</evidence>
<gene>
    <name evidence="1" type="ORF">COA08_27020</name>
</gene>
<organism evidence="1 2">
    <name type="scientific">Bacillus cereus</name>
    <dbReference type="NCBI Taxonomy" id="1396"/>
    <lineage>
        <taxon>Bacteria</taxon>
        <taxon>Bacillati</taxon>
        <taxon>Bacillota</taxon>
        <taxon>Bacilli</taxon>
        <taxon>Bacillales</taxon>
        <taxon>Bacillaceae</taxon>
        <taxon>Bacillus</taxon>
        <taxon>Bacillus cereus group</taxon>
    </lineage>
</organism>
<accession>A0A2B1DV04</accession>
<name>A0A2B1DV04_BACCE</name>
<dbReference type="EMBL" id="NUJQ01000048">
    <property type="protein sequence ID" value="PGQ05283.1"/>
    <property type="molecule type" value="Genomic_DNA"/>
</dbReference>